<dbReference type="OMA" id="IFFPRIW"/>
<sequence length="97" mass="10935">MPRRSGSLVLYLGLGLLLLALFLMVLRYLGVVFATSAKAQLALQADNAEALVLLHLAQILNWVRWRWIADILAAGVLLTLWDSLQGLWSRLWPPRQD</sequence>
<dbReference type="Proteomes" id="UP000175707">
    <property type="component" value="Unassembled WGS sequence"/>
</dbReference>
<dbReference type="PATRIC" id="fig|33059.14.peg.344"/>
<proteinExistence type="predicted"/>
<dbReference type="GeneID" id="92930905"/>
<dbReference type="Proteomes" id="UP000175616">
    <property type="component" value="Unassembled WGS sequence"/>
</dbReference>
<reference evidence="3 4" key="1">
    <citation type="submission" date="2016-06" db="EMBL/GenBank/DDBJ databases">
        <title>Gene turnover analysis identifies the evolutionary adaptation of the extremophile Acidithiobacillus caldus.</title>
        <authorList>
            <person name="Zhang X."/>
        </authorList>
    </citation>
    <scope>NUCLEOTIDE SEQUENCE [LARGE SCALE GENOMIC DNA]</scope>
    <source>
        <strain evidence="1 3">DX</strain>
        <strain evidence="2 4">S1</strain>
    </source>
</reference>
<comment type="caution">
    <text evidence="2">The sequence shown here is derived from an EMBL/GenBank/DDBJ whole genome shotgun (WGS) entry which is preliminary data.</text>
</comment>
<gene>
    <name evidence="1" type="ORF">BAE27_10505</name>
    <name evidence="2" type="ORF">BAE30_09200</name>
</gene>
<evidence type="ECO:0000313" key="2">
    <source>
        <dbReference type="EMBL" id="OFC58207.1"/>
    </source>
</evidence>
<evidence type="ECO:0000313" key="4">
    <source>
        <dbReference type="Proteomes" id="UP000175707"/>
    </source>
</evidence>
<protein>
    <submittedName>
        <fullName evidence="2">Uncharacterized protein</fullName>
    </submittedName>
</protein>
<organism evidence="2 4">
    <name type="scientific">Acidithiobacillus caldus</name>
    <dbReference type="NCBI Taxonomy" id="33059"/>
    <lineage>
        <taxon>Bacteria</taxon>
        <taxon>Pseudomonadati</taxon>
        <taxon>Pseudomonadota</taxon>
        <taxon>Acidithiobacillia</taxon>
        <taxon>Acidithiobacillales</taxon>
        <taxon>Acidithiobacillaceae</taxon>
        <taxon>Acidithiobacillus</taxon>
    </lineage>
</organism>
<dbReference type="AlphaFoldDB" id="A0A1E7YUV9"/>
<dbReference type="EMBL" id="LZYE01000259">
    <property type="protein sequence ID" value="OFC32535.1"/>
    <property type="molecule type" value="Genomic_DNA"/>
</dbReference>
<evidence type="ECO:0000313" key="3">
    <source>
        <dbReference type="Proteomes" id="UP000175616"/>
    </source>
</evidence>
<accession>A0A1E7YUV9</accession>
<evidence type="ECO:0000313" key="1">
    <source>
        <dbReference type="EMBL" id="OFC32535.1"/>
    </source>
</evidence>
<dbReference type="EMBL" id="LZYH01000587">
    <property type="protein sequence ID" value="OFC58207.1"/>
    <property type="molecule type" value="Genomic_DNA"/>
</dbReference>
<dbReference type="RefSeq" id="WP_014002526.1">
    <property type="nucleotide sequence ID" value="NZ_CP026328.2"/>
</dbReference>
<name>A0A1E7YUV9_9PROT</name>